<organism evidence="2 3">
    <name type="scientific">Pisum sativum</name>
    <name type="common">Garden pea</name>
    <name type="synonym">Lathyrus oleraceus</name>
    <dbReference type="NCBI Taxonomy" id="3888"/>
    <lineage>
        <taxon>Eukaryota</taxon>
        <taxon>Viridiplantae</taxon>
        <taxon>Streptophyta</taxon>
        <taxon>Embryophyta</taxon>
        <taxon>Tracheophyta</taxon>
        <taxon>Spermatophyta</taxon>
        <taxon>Magnoliopsida</taxon>
        <taxon>eudicotyledons</taxon>
        <taxon>Gunneridae</taxon>
        <taxon>Pentapetalae</taxon>
        <taxon>rosids</taxon>
        <taxon>fabids</taxon>
        <taxon>Fabales</taxon>
        <taxon>Fabaceae</taxon>
        <taxon>Papilionoideae</taxon>
        <taxon>50 kb inversion clade</taxon>
        <taxon>NPAAA clade</taxon>
        <taxon>Hologalegina</taxon>
        <taxon>IRL clade</taxon>
        <taxon>Fabeae</taxon>
        <taxon>Lathyrus</taxon>
    </lineage>
</organism>
<keyword evidence="3" id="KW-1185">Reference proteome</keyword>
<evidence type="ECO:0000313" key="3">
    <source>
        <dbReference type="Proteomes" id="UP001058974"/>
    </source>
</evidence>
<keyword evidence="1" id="KW-0732">Signal</keyword>
<evidence type="ECO:0000313" key="2">
    <source>
        <dbReference type="EMBL" id="KAI5394204.1"/>
    </source>
</evidence>
<reference evidence="2 3" key="1">
    <citation type="journal article" date="2022" name="Nat. Genet.">
        <title>Improved pea reference genome and pan-genome highlight genomic features and evolutionary characteristics.</title>
        <authorList>
            <person name="Yang T."/>
            <person name="Liu R."/>
            <person name="Luo Y."/>
            <person name="Hu S."/>
            <person name="Wang D."/>
            <person name="Wang C."/>
            <person name="Pandey M.K."/>
            <person name="Ge S."/>
            <person name="Xu Q."/>
            <person name="Li N."/>
            <person name="Li G."/>
            <person name="Huang Y."/>
            <person name="Saxena R.K."/>
            <person name="Ji Y."/>
            <person name="Li M."/>
            <person name="Yan X."/>
            <person name="He Y."/>
            <person name="Liu Y."/>
            <person name="Wang X."/>
            <person name="Xiang C."/>
            <person name="Varshney R.K."/>
            <person name="Ding H."/>
            <person name="Gao S."/>
            <person name="Zong X."/>
        </authorList>
    </citation>
    <scope>NUCLEOTIDE SEQUENCE [LARGE SCALE GENOMIC DNA]</scope>
    <source>
        <strain evidence="2 3">cv. Zhongwan 6</strain>
    </source>
</reference>
<dbReference type="EMBL" id="JAMSHJ010000006">
    <property type="protein sequence ID" value="KAI5394204.1"/>
    <property type="molecule type" value="Genomic_DNA"/>
</dbReference>
<feature type="chain" id="PRO_5038735915" evidence="1">
    <location>
        <begin position="26"/>
        <end position="89"/>
    </location>
</feature>
<name>A0A9D4W3W9_PEA</name>
<feature type="signal peptide" evidence="1">
    <location>
        <begin position="1"/>
        <end position="25"/>
    </location>
</feature>
<protein>
    <submittedName>
        <fullName evidence="2">Uncharacterized protein</fullName>
    </submittedName>
</protein>
<dbReference type="AlphaFoldDB" id="A0A9D4W3W9"/>
<gene>
    <name evidence="2" type="ORF">KIW84_061052</name>
</gene>
<accession>A0A9D4W3W9</accession>
<proteinExistence type="predicted"/>
<dbReference type="Gramene" id="Psat06G0105200-T1">
    <property type="protein sequence ID" value="KAI5394204.1"/>
    <property type="gene ID" value="KIW84_061052"/>
</dbReference>
<dbReference type="Proteomes" id="UP001058974">
    <property type="component" value="Chromosome 6"/>
</dbReference>
<evidence type="ECO:0000256" key="1">
    <source>
        <dbReference type="SAM" id="SignalP"/>
    </source>
</evidence>
<sequence length="89" mass="9617">MQMATTKVPAFTVIFLLAFFILTSDMCIKLEGRRVDGTQPCKYDADCQPGCPSGQKGCCIRGRCWCYSPPVSANNIPGGTSQDAICFAN</sequence>
<comment type="caution">
    <text evidence="2">The sequence shown here is derived from an EMBL/GenBank/DDBJ whole genome shotgun (WGS) entry which is preliminary data.</text>
</comment>